<reference evidence="3" key="2">
    <citation type="submission" date="2025-08" db="UniProtKB">
        <authorList>
            <consortium name="RefSeq"/>
        </authorList>
    </citation>
    <scope>IDENTIFICATION</scope>
    <source>
        <tissue evidence="3">Young leaves</tissue>
    </source>
</reference>
<dbReference type="KEGG" id="aprc:113865731"/>
<dbReference type="OrthoDB" id="1918435at2759"/>
<proteinExistence type="predicted"/>
<dbReference type="CDD" id="cd23367">
    <property type="entry name" value="beta-trefoil_STI_KPI104-like"/>
    <property type="match status" value="1"/>
</dbReference>
<evidence type="ECO:0000313" key="3">
    <source>
        <dbReference type="RefSeq" id="XP_027356259.1"/>
    </source>
</evidence>
<evidence type="ECO:0000313" key="2">
    <source>
        <dbReference type="Proteomes" id="UP000694853"/>
    </source>
</evidence>
<dbReference type="PRINTS" id="PR00291">
    <property type="entry name" value="KUNITZINHBTR"/>
</dbReference>
<dbReference type="Gene3D" id="2.80.10.50">
    <property type="match status" value="1"/>
</dbReference>
<organism evidence="2 3">
    <name type="scientific">Abrus precatorius</name>
    <name type="common">Indian licorice</name>
    <name type="synonym">Glycine abrus</name>
    <dbReference type="NCBI Taxonomy" id="3816"/>
    <lineage>
        <taxon>Eukaryota</taxon>
        <taxon>Viridiplantae</taxon>
        <taxon>Streptophyta</taxon>
        <taxon>Embryophyta</taxon>
        <taxon>Tracheophyta</taxon>
        <taxon>Spermatophyta</taxon>
        <taxon>Magnoliopsida</taxon>
        <taxon>eudicotyledons</taxon>
        <taxon>Gunneridae</taxon>
        <taxon>Pentapetalae</taxon>
        <taxon>rosids</taxon>
        <taxon>fabids</taxon>
        <taxon>Fabales</taxon>
        <taxon>Fabaceae</taxon>
        <taxon>Papilionoideae</taxon>
        <taxon>50 kb inversion clade</taxon>
        <taxon>NPAAA clade</taxon>
        <taxon>indigoferoid/millettioid clade</taxon>
        <taxon>Abreae</taxon>
        <taxon>Abrus</taxon>
    </lineage>
</organism>
<feature type="signal peptide" evidence="1">
    <location>
        <begin position="1"/>
        <end position="25"/>
    </location>
</feature>
<sequence>MSMRMLGSLNSGVLLILVMVTTSLAQSNPYVLDTNGEPIESDEEYYIRPAITDNGGRFTLINRNGSCPLYVGLENTDLPQGLPVKFTPFSKNEDEDEDDVRVNRDFRVAFDASSTCVQSTEWRLGENDTRSGRRLIITGQDDGRGSYGNYFRIVQTQTSGIYNIRWCPTEVCPTCRFICGTAGILRENGRIILALDGSQLPVIFQKKD</sequence>
<dbReference type="GeneID" id="113865731"/>
<name>A0A8B8LN36_ABRPR</name>
<dbReference type="RefSeq" id="XP_027356259.1">
    <property type="nucleotide sequence ID" value="XM_027500458.1"/>
</dbReference>
<dbReference type="SMART" id="SM00452">
    <property type="entry name" value="STI"/>
    <property type="match status" value="1"/>
</dbReference>
<keyword evidence="1" id="KW-0732">Signal</keyword>
<dbReference type="InterPro" id="IPR011065">
    <property type="entry name" value="Kunitz_inhibitor_STI-like_sf"/>
</dbReference>
<dbReference type="PROSITE" id="PS00283">
    <property type="entry name" value="SOYBEAN_KUNITZ"/>
    <property type="match status" value="1"/>
</dbReference>
<dbReference type="SUPFAM" id="SSF50386">
    <property type="entry name" value="STI-like"/>
    <property type="match status" value="1"/>
</dbReference>
<feature type="chain" id="PRO_5034027072" evidence="1">
    <location>
        <begin position="26"/>
        <end position="208"/>
    </location>
</feature>
<reference evidence="2" key="1">
    <citation type="journal article" date="2019" name="Toxins">
        <title>Detection of Abrin-Like and Prepropulchellin-Like Toxin Genes and Transcripts Using Whole Genome Sequencing and Full-Length Transcript Sequencing of Abrus precatorius.</title>
        <authorList>
            <person name="Hovde B.T."/>
            <person name="Daligault H.E."/>
            <person name="Hanschen E.R."/>
            <person name="Kunde Y.A."/>
            <person name="Johnson M.B."/>
            <person name="Starkenburg S.R."/>
            <person name="Johnson S.L."/>
        </authorList>
    </citation>
    <scope>NUCLEOTIDE SEQUENCE [LARGE SCALE GENOMIC DNA]</scope>
</reference>
<dbReference type="Proteomes" id="UP000694853">
    <property type="component" value="Unplaced"/>
</dbReference>
<dbReference type="GO" id="GO:0004866">
    <property type="term" value="F:endopeptidase inhibitor activity"/>
    <property type="evidence" value="ECO:0007669"/>
    <property type="project" value="InterPro"/>
</dbReference>
<dbReference type="PANTHER" id="PTHR33107">
    <property type="entry name" value="KUNITZ TRYPSIN INHIBITOR 2"/>
    <property type="match status" value="1"/>
</dbReference>
<keyword evidence="2" id="KW-1185">Reference proteome</keyword>
<evidence type="ECO:0000256" key="1">
    <source>
        <dbReference type="SAM" id="SignalP"/>
    </source>
</evidence>
<accession>A0A8B8LN36</accession>
<protein>
    <submittedName>
        <fullName evidence="3">Alpha-amylase/subtilisin inhibitor-like</fullName>
    </submittedName>
</protein>
<dbReference type="InterPro" id="IPR002160">
    <property type="entry name" value="Prot_inh_Kunz-lg"/>
</dbReference>
<dbReference type="AlphaFoldDB" id="A0A8B8LN36"/>
<dbReference type="PANTHER" id="PTHR33107:SF31">
    <property type="entry name" value="KUNITZ TYPE TRYPSIN INHIBITOR 104"/>
    <property type="match status" value="1"/>
</dbReference>
<dbReference type="Pfam" id="PF00197">
    <property type="entry name" value="Kunitz_legume"/>
    <property type="match status" value="1"/>
</dbReference>
<gene>
    <name evidence="3" type="primary">LOC113865731</name>
</gene>